<gene>
    <name evidence="3" type="ORF">SAMN02745229_02006</name>
</gene>
<reference evidence="4" key="1">
    <citation type="submission" date="2016-11" db="EMBL/GenBank/DDBJ databases">
        <authorList>
            <person name="Varghese N."/>
            <person name="Submissions S."/>
        </authorList>
    </citation>
    <scope>NUCLEOTIDE SEQUENCE [LARGE SCALE GENOMIC DNA]</scope>
    <source>
        <strain evidence="4">DSM 3071</strain>
    </source>
</reference>
<dbReference type="AlphaFoldDB" id="A0A1M5Z769"/>
<proteinExistence type="predicted"/>
<dbReference type="Pfam" id="PF08239">
    <property type="entry name" value="SH3_3"/>
    <property type="match status" value="1"/>
</dbReference>
<dbReference type="Proteomes" id="UP000184278">
    <property type="component" value="Unassembled WGS sequence"/>
</dbReference>
<dbReference type="Gene3D" id="2.30.30.40">
    <property type="entry name" value="SH3 Domains"/>
    <property type="match status" value="1"/>
</dbReference>
<organism evidence="3 4">
    <name type="scientific">Butyrivibrio fibrisolvens DSM 3071</name>
    <dbReference type="NCBI Taxonomy" id="1121131"/>
    <lineage>
        <taxon>Bacteria</taxon>
        <taxon>Bacillati</taxon>
        <taxon>Bacillota</taxon>
        <taxon>Clostridia</taxon>
        <taxon>Lachnospirales</taxon>
        <taxon>Lachnospiraceae</taxon>
        <taxon>Butyrivibrio</taxon>
    </lineage>
</organism>
<name>A0A1M5Z769_BUTFI</name>
<dbReference type="Gene3D" id="3.40.50.1110">
    <property type="entry name" value="SGNH hydrolase"/>
    <property type="match status" value="1"/>
</dbReference>
<sequence length="342" mass="38053">MKATRFRKKSKFNKNVVVIPIATLSAFTIALISFGSYVSHKEKTSVRYAEAATLDMSVYETASGNEQEVSEVTSDTSDLLEDTVLLDGRVDAEVEDEMAYTVTWFESAIPLYTNNNVNLRLGPDTSYDVVSVLLYGTQVVATGSTDNGWYAIDYDGQTLFVTDAYIQDTEPEPLVKTASPVTSASDIIFVGDSRTVGMEYAVKNDDYTWLCEVGKGYYWFKENIDLVDDYAKPGTKVIINLGVNDLGNASKYVELINSYVDLWTSEGMEIYYSAVTPVGDTTVTNEQIEKFNQSLKSGLDSRITWIDSYSYLTENGFSSSDGLHYNNATYTSLYNYYISIVG</sequence>
<evidence type="ECO:0000313" key="4">
    <source>
        <dbReference type="Proteomes" id="UP000184278"/>
    </source>
</evidence>
<dbReference type="GO" id="GO:0016787">
    <property type="term" value="F:hydrolase activity"/>
    <property type="evidence" value="ECO:0007669"/>
    <property type="project" value="UniProtKB-KW"/>
</dbReference>
<dbReference type="SMART" id="SM00287">
    <property type="entry name" value="SH3b"/>
    <property type="match status" value="1"/>
</dbReference>
<dbReference type="InterPro" id="IPR036514">
    <property type="entry name" value="SGNH_hydro_sf"/>
</dbReference>
<dbReference type="GeneID" id="89508208"/>
<evidence type="ECO:0000259" key="2">
    <source>
        <dbReference type="PROSITE" id="PS51781"/>
    </source>
</evidence>
<feature type="domain" description="SH3b" evidence="2">
    <location>
        <begin position="107"/>
        <end position="170"/>
    </location>
</feature>
<evidence type="ECO:0000256" key="1">
    <source>
        <dbReference type="SAM" id="Phobius"/>
    </source>
</evidence>
<dbReference type="InterPro" id="IPR003646">
    <property type="entry name" value="SH3-like_bac-type"/>
</dbReference>
<keyword evidence="1" id="KW-0472">Membrane</keyword>
<feature type="transmembrane region" description="Helical" evidence="1">
    <location>
        <begin position="12"/>
        <end position="38"/>
    </location>
</feature>
<protein>
    <submittedName>
        <fullName evidence="3">GDSL-like Lipase/Acylhydrolase</fullName>
    </submittedName>
</protein>
<dbReference type="STRING" id="1121131.SAMN02745229_02006"/>
<keyword evidence="1" id="KW-1133">Transmembrane helix</keyword>
<evidence type="ECO:0000313" key="3">
    <source>
        <dbReference type="EMBL" id="SHI20096.1"/>
    </source>
</evidence>
<dbReference type="EMBL" id="FQXK01000016">
    <property type="protein sequence ID" value="SHI20096.1"/>
    <property type="molecule type" value="Genomic_DNA"/>
</dbReference>
<keyword evidence="1" id="KW-0812">Transmembrane</keyword>
<dbReference type="SUPFAM" id="SSF52266">
    <property type="entry name" value="SGNH hydrolase"/>
    <property type="match status" value="1"/>
</dbReference>
<dbReference type="OrthoDB" id="1976592at2"/>
<accession>A0A1M5Z769</accession>
<keyword evidence="3" id="KW-0378">Hydrolase</keyword>
<keyword evidence="4" id="KW-1185">Reference proteome</keyword>
<dbReference type="PROSITE" id="PS51781">
    <property type="entry name" value="SH3B"/>
    <property type="match status" value="1"/>
</dbReference>
<dbReference type="RefSeq" id="WP_073387429.1">
    <property type="nucleotide sequence ID" value="NZ_FQXK01000016.1"/>
</dbReference>